<feature type="transmembrane region" description="Helical" evidence="1">
    <location>
        <begin position="531"/>
        <end position="556"/>
    </location>
</feature>
<keyword evidence="4" id="KW-1185">Reference proteome</keyword>
<feature type="transmembrane region" description="Helical" evidence="1">
    <location>
        <begin position="488"/>
        <end position="511"/>
    </location>
</feature>
<feature type="domain" description="NACHT" evidence="2">
    <location>
        <begin position="119"/>
        <end position="270"/>
    </location>
</feature>
<dbReference type="OrthoDB" id="419058at2"/>
<accession>A0A4R4UKQ3</accession>
<dbReference type="Gene3D" id="3.40.50.300">
    <property type="entry name" value="P-loop containing nucleotide triphosphate hydrolases"/>
    <property type="match status" value="1"/>
</dbReference>
<gene>
    <name evidence="3" type="ORF">E1161_13335</name>
</gene>
<dbReference type="AlphaFoldDB" id="A0A4R4UKQ3"/>
<organism evidence="3 4">
    <name type="scientific">Saccharopolyspora aridisoli</name>
    <dbReference type="NCBI Taxonomy" id="2530385"/>
    <lineage>
        <taxon>Bacteria</taxon>
        <taxon>Bacillati</taxon>
        <taxon>Actinomycetota</taxon>
        <taxon>Actinomycetes</taxon>
        <taxon>Pseudonocardiales</taxon>
        <taxon>Pseudonocardiaceae</taxon>
        <taxon>Saccharopolyspora</taxon>
    </lineage>
</organism>
<dbReference type="Pfam" id="PF05729">
    <property type="entry name" value="NACHT"/>
    <property type="match status" value="1"/>
</dbReference>
<feature type="transmembrane region" description="Helical" evidence="1">
    <location>
        <begin position="403"/>
        <end position="424"/>
    </location>
</feature>
<keyword evidence="1" id="KW-1133">Transmembrane helix</keyword>
<dbReference type="EMBL" id="SMKV01000014">
    <property type="protein sequence ID" value="TDC92351.1"/>
    <property type="molecule type" value="Genomic_DNA"/>
</dbReference>
<name>A0A4R4UKQ3_9PSEU</name>
<dbReference type="Proteomes" id="UP000294744">
    <property type="component" value="Unassembled WGS sequence"/>
</dbReference>
<protein>
    <submittedName>
        <fullName evidence="3">NACHT domain-containing protein</fullName>
    </submittedName>
</protein>
<keyword evidence="1" id="KW-0472">Membrane</keyword>
<evidence type="ECO:0000313" key="3">
    <source>
        <dbReference type="EMBL" id="TDC92351.1"/>
    </source>
</evidence>
<dbReference type="InterPro" id="IPR027417">
    <property type="entry name" value="P-loop_NTPase"/>
</dbReference>
<dbReference type="InterPro" id="IPR007111">
    <property type="entry name" value="NACHT_NTPase"/>
</dbReference>
<keyword evidence="1" id="KW-0812">Transmembrane</keyword>
<sequence length="683" mass="75980">MRVAKGYEIHNHSSGQSWNNAQIGVNHGNIWLTSPPGSLGVDVKQAELLQRLADTVREASADGLTRWGLRDRDALPVRWRIASEDLFDYWEKIQLDGAPPLLEGQFTAIRQTYEAVESRRLVILGRAGAGKTVLAHRLILDLLKNSPTGSVPMLFSLADWNPSTELRHWLTERLIRDYPFLNYPNPNGAKPAERFIARGLILPVLDGFDEIPEEHHSAAIRGISNLDMPLIVTSRPNEYARAAHQTKAVSGAAAIILEDITLDDAKTYLLHSTGKTRAPAWEAVFTHLRTSPYDIVSRNLTAVLTSPLMITLARTVYNDTPDEPGELLNGERFPTAEALENHLLDAYLRAVYTRRNTDPQHKGSPNWNPDQARRWLSYLANHLISNNAQDLAWWKLSTALNSFTRILVTAATVGFVPILAITYYDGLTAPEMLLTWPTYGLALGAINDARFARGRMGRDPERLRILFRSRSKGIRPPKTYLKNSWAEFTSAFAVGLACGLAVGLYYFLFWIRDGLTYGLSNGIIDELAYGFTHGLLGGLIFGITAGTATGIANILVSAMGENHTPQDAVNPWHLLKMDRTVTLARSTAAAATTGLTVGLVFGFTNELGLLAGLVGGTVRLMLSAWGTWLLFVRLWLPLTRRLPWRSKCFLEDAYDLGVMRRTGVVYQFRHARLRDHLATPCRT</sequence>
<evidence type="ECO:0000259" key="2">
    <source>
        <dbReference type="Pfam" id="PF05729"/>
    </source>
</evidence>
<feature type="transmembrane region" description="Helical" evidence="1">
    <location>
        <begin position="609"/>
        <end position="636"/>
    </location>
</feature>
<comment type="caution">
    <text evidence="3">The sequence shown here is derived from an EMBL/GenBank/DDBJ whole genome shotgun (WGS) entry which is preliminary data.</text>
</comment>
<evidence type="ECO:0000256" key="1">
    <source>
        <dbReference type="SAM" id="Phobius"/>
    </source>
</evidence>
<evidence type="ECO:0000313" key="4">
    <source>
        <dbReference type="Proteomes" id="UP000294744"/>
    </source>
</evidence>
<dbReference type="SUPFAM" id="SSF52540">
    <property type="entry name" value="P-loop containing nucleoside triphosphate hydrolases"/>
    <property type="match status" value="1"/>
</dbReference>
<proteinExistence type="predicted"/>
<feature type="transmembrane region" description="Helical" evidence="1">
    <location>
        <begin position="583"/>
        <end position="603"/>
    </location>
</feature>
<reference evidence="3 4" key="1">
    <citation type="submission" date="2019-03" db="EMBL/GenBank/DDBJ databases">
        <title>Draft genome sequences of novel Actinobacteria.</title>
        <authorList>
            <person name="Sahin N."/>
            <person name="Ay H."/>
            <person name="Saygin H."/>
        </authorList>
    </citation>
    <scope>NUCLEOTIDE SEQUENCE [LARGE SCALE GENOMIC DNA]</scope>
    <source>
        <strain evidence="3 4">16K404</strain>
    </source>
</reference>